<accession>A0A2U8E019</accession>
<name>A0A2U8E019_9BACT</name>
<evidence type="ECO:0000313" key="1">
    <source>
        <dbReference type="EMBL" id="AWI07922.1"/>
    </source>
</evidence>
<dbReference type="KEGG" id="elut:CKA38_00405"/>
<dbReference type="AlphaFoldDB" id="A0A2U8E019"/>
<dbReference type="Proteomes" id="UP000244896">
    <property type="component" value="Chromosome"/>
</dbReference>
<organism evidence="1 2">
    <name type="scientific">Ereboglobus luteus</name>
    <dbReference type="NCBI Taxonomy" id="1796921"/>
    <lineage>
        <taxon>Bacteria</taxon>
        <taxon>Pseudomonadati</taxon>
        <taxon>Verrucomicrobiota</taxon>
        <taxon>Opitutia</taxon>
        <taxon>Opitutales</taxon>
        <taxon>Opitutaceae</taxon>
        <taxon>Ereboglobus</taxon>
    </lineage>
</organism>
<dbReference type="EMBL" id="CP023004">
    <property type="protein sequence ID" value="AWI07922.1"/>
    <property type="molecule type" value="Genomic_DNA"/>
</dbReference>
<sequence length="196" mass="22985">MPDILIYKGEEYSLHINPLDEFFYKNPDVKLPKSSTLVISSALWRGYLATFEIKNDYFFIKNVQTLTGDGKGTAESRWKSVINDIFKETMSRRLDWFSGLLILPRGKVVDYVHLGYASTFENYTLLEIDKGKCVKERHFSTEGYSKFKKKQFKAFKKTDEYNRLINKFNEQGVSKKRAIANIRNRVVYYSKKILVD</sequence>
<keyword evidence="2" id="KW-1185">Reference proteome</keyword>
<evidence type="ECO:0000313" key="2">
    <source>
        <dbReference type="Proteomes" id="UP000244896"/>
    </source>
</evidence>
<reference evidence="1 2" key="1">
    <citation type="journal article" date="2018" name="Syst. Appl. Microbiol.">
        <title>Ereboglobus luteus gen. nov. sp. nov. from cockroach guts, and new insights into the oxygen relationship of the genera Opitutus and Didymococcus (Verrucomicrobia: Opitutaceae).</title>
        <authorList>
            <person name="Tegtmeier D."/>
            <person name="Belitz A."/>
            <person name="Radek R."/>
            <person name="Heimerl T."/>
            <person name="Brune A."/>
        </authorList>
    </citation>
    <scope>NUCLEOTIDE SEQUENCE [LARGE SCALE GENOMIC DNA]</scope>
    <source>
        <strain evidence="1 2">Ho45</strain>
    </source>
</reference>
<protein>
    <submittedName>
        <fullName evidence="1">Uncharacterized protein</fullName>
    </submittedName>
</protein>
<gene>
    <name evidence="1" type="ORF">CKA38_00405</name>
</gene>
<proteinExistence type="predicted"/>